<sequence length="225" mass="24555">MPRTRTKPTSTSKKAAPYRPPTQPRRTARRKNAVAPSSLPTGHVEASHYPEVPEICWGFNTILAKRIVNGNVQYLASSRPTWVDVEPIVSGDKSPDQMLAESKQMMGMYPSGPPFIPPNNPLSISSNVYGGNAAMSLANMCTSNMNPAMLQHSQLPRFPFDPAVPQPYPIQSSQQHPPISPHGNRALELKENLSERTVVAEALPSSDAAGPTHDIPYLNSAQRLI</sequence>
<proteinExistence type="predicted"/>
<evidence type="ECO:0000313" key="2">
    <source>
        <dbReference type="EMBL" id="PAV82318.1"/>
    </source>
</evidence>
<feature type="region of interest" description="Disordered" evidence="1">
    <location>
        <begin position="204"/>
        <end position="225"/>
    </location>
</feature>
<organism evidence="2 3">
    <name type="scientific">Diploscapter pachys</name>
    <dbReference type="NCBI Taxonomy" id="2018661"/>
    <lineage>
        <taxon>Eukaryota</taxon>
        <taxon>Metazoa</taxon>
        <taxon>Ecdysozoa</taxon>
        <taxon>Nematoda</taxon>
        <taxon>Chromadorea</taxon>
        <taxon>Rhabditida</taxon>
        <taxon>Rhabditina</taxon>
        <taxon>Rhabditomorpha</taxon>
        <taxon>Rhabditoidea</taxon>
        <taxon>Rhabditidae</taxon>
        <taxon>Diploscapter</taxon>
    </lineage>
</organism>
<evidence type="ECO:0000256" key="1">
    <source>
        <dbReference type="SAM" id="MobiDB-lite"/>
    </source>
</evidence>
<dbReference type="Proteomes" id="UP000218231">
    <property type="component" value="Unassembled WGS sequence"/>
</dbReference>
<keyword evidence="3" id="KW-1185">Reference proteome</keyword>
<evidence type="ECO:0000313" key="3">
    <source>
        <dbReference type="Proteomes" id="UP000218231"/>
    </source>
</evidence>
<dbReference type="AlphaFoldDB" id="A0A2A2L861"/>
<feature type="compositionally biased region" description="Low complexity" evidence="1">
    <location>
        <begin position="7"/>
        <end position="17"/>
    </location>
</feature>
<accession>A0A2A2L861</accession>
<dbReference type="EMBL" id="LIAE01007067">
    <property type="protein sequence ID" value="PAV82318.1"/>
    <property type="molecule type" value="Genomic_DNA"/>
</dbReference>
<name>A0A2A2L861_9BILA</name>
<feature type="region of interest" description="Disordered" evidence="1">
    <location>
        <begin position="1"/>
        <end position="45"/>
    </location>
</feature>
<comment type="caution">
    <text evidence="2">The sequence shown here is derived from an EMBL/GenBank/DDBJ whole genome shotgun (WGS) entry which is preliminary data.</text>
</comment>
<reference evidence="2 3" key="1">
    <citation type="journal article" date="2017" name="Curr. Biol.">
        <title>Genome architecture and evolution of a unichromosomal asexual nematode.</title>
        <authorList>
            <person name="Fradin H."/>
            <person name="Zegar C."/>
            <person name="Gutwein M."/>
            <person name="Lucas J."/>
            <person name="Kovtun M."/>
            <person name="Corcoran D."/>
            <person name="Baugh L.R."/>
            <person name="Kiontke K."/>
            <person name="Gunsalus K."/>
            <person name="Fitch D.H."/>
            <person name="Piano F."/>
        </authorList>
    </citation>
    <scope>NUCLEOTIDE SEQUENCE [LARGE SCALE GENOMIC DNA]</scope>
    <source>
        <strain evidence="2">PF1309</strain>
    </source>
</reference>
<gene>
    <name evidence="2" type="ORF">WR25_18664</name>
</gene>
<protein>
    <submittedName>
        <fullName evidence="2">Uncharacterized protein</fullName>
    </submittedName>
</protein>